<organism evidence="8 9">
    <name type="scientific">Drosophila gunungcola</name>
    <name type="common">fruit fly</name>
    <dbReference type="NCBI Taxonomy" id="103775"/>
    <lineage>
        <taxon>Eukaryota</taxon>
        <taxon>Metazoa</taxon>
        <taxon>Ecdysozoa</taxon>
        <taxon>Arthropoda</taxon>
        <taxon>Hexapoda</taxon>
        <taxon>Insecta</taxon>
        <taxon>Pterygota</taxon>
        <taxon>Neoptera</taxon>
        <taxon>Endopterygota</taxon>
        <taxon>Diptera</taxon>
        <taxon>Brachycera</taxon>
        <taxon>Muscomorpha</taxon>
        <taxon>Ephydroidea</taxon>
        <taxon>Drosophilidae</taxon>
        <taxon>Drosophila</taxon>
        <taxon>Sophophora</taxon>
    </lineage>
</organism>
<comment type="similarity">
    <text evidence="2">Belongs to the HAD-like hydrolase superfamily. PHOSPHO family.</text>
</comment>
<dbReference type="InterPro" id="IPR036412">
    <property type="entry name" value="HAD-like_sf"/>
</dbReference>
<dbReference type="InterPro" id="IPR006384">
    <property type="entry name" value="HAD_hydro_PyrdxlP_Pase-like"/>
</dbReference>
<dbReference type="InterPro" id="IPR016965">
    <property type="entry name" value="Pase_PHOSPHO-typ"/>
</dbReference>
<dbReference type="Proteomes" id="UP001059596">
    <property type="component" value="Unassembled WGS sequence"/>
</dbReference>
<dbReference type="OrthoDB" id="10267182at2759"/>
<feature type="binding site" evidence="7">
    <location>
        <position position="207"/>
    </location>
    <ligand>
        <name>Mg(2+)</name>
        <dbReference type="ChEBI" id="CHEBI:18420"/>
    </ligand>
</feature>
<dbReference type="Gene3D" id="3.40.50.1000">
    <property type="entry name" value="HAD superfamily/HAD-like"/>
    <property type="match status" value="1"/>
</dbReference>
<evidence type="ECO:0000256" key="7">
    <source>
        <dbReference type="PIRSR" id="PIRSR031051-3"/>
    </source>
</evidence>
<name>A0A9Q0BK08_9MUSC</name>
<feature type="active site" description="Proton donor" evidence="6">
    <location>
        <position position="43"/>
    </location>
</feature>
<evidence type="ECO:0000256" key="5">
    <source>
        <dbReference type="ARBA" id="ARBA00022842"/>
    </source>
</evidence>
<dbReference type="NCBIfam" id="TIGR01489">
    <property type="entry name" value="DKMTPPase-SF"/>
    <property type="match status" value="1"/>
</dbReference>
<evidence type="ECO:0000256" key="6">
    <source>
        <dbReference type="PIRSR" id="PIRSR031051-1"/>
    </source>
</evidence>
<gene>
    <name evidence="8" type="ORF">M5D96_012554</name>
</gene>
<evidence type="ECO:0008006" key="10">
    <source>
        <dbReference type="Google" id="ProtNLM"/>
    </source>
</evidence>
<keyword evidence="4" id="KW-0378">Hydrolase</keyword>
<feature type="binding site" evidence="7">
    <location>
        <position position="41"/>
    </location>
    <ligand>
        <name>Mg(2+)</name>
        <dbReference type="ChEBI" id="CHEBI:18420"/>
    </ligand>
</feature>
<dbReference type="InterPro" id="IPR023214">
    <property type="entry name" value="HAD_sf"/>
</dbReference>
<dbReference type="AlphaFoldDB" id="A0A9Q0BK08"/>
<dbReference type="PANTHER" id="PTHR20889">
    <property type="entry name" value="PHOSPHATASE, ORPHAN 1, 2"/>
    <property type="match status" value="1"/>
</dbReference>
<protein>
    <recommendedName>
        <fullName evidence="10">Pyridoxal phosphate phosphatase PHOSPHO2</fullName>
    </recommendedName>
</protein>
<keyword evidence="5 7" id="KW-0460">Magnesium</keyword>
<evidence type="ECO:0000313" key="8">
    <source>
        <dbReference type="EMBL" id="KAI8034731.1"/>
    </source>
</evidence>
<dbReference type="Pfam" id="PF06888">
    <property type="entry name" value="Put_Phosphatase"/>
    <property type="match status" value="1"/>
</dbReference>
<comment type="caution">
    <text evidence="8">The sequence shown here is derived from an EMBL/GenBank/DDBJ whole genome shotgun (WGS) entry which is preliminary data.</text>
</comment>
<evidence type="ECO:0000256" key="1">
    <source>
        <dbReference type="ARBA" id="ARBA00001946"/>
    </source>
</evidence>
<dbReference type="PIRSF" id="PIRSF031051">
    <property type="entry name" value="PyrdxlP_Pase_PHOSPHO2"/>
    <property type="match status" value="1"/>
</dbReference>
<comment type="cofactor">
    <cofactor evidence="1 7">
        <name>Mg(2+)</name>
        <dbReference type="ChEBI" id="CHEBI:18420"/>
    </cofactor>
</comment>
<evidence type="ECO:0000256" key="2">
    <source>
        <dbReference type="ARBA" id="ARBA00008541"/>
    </source>
</evidence>
<keyword evidence="3 7" id="KW-0479">Metal-binding</keyword>
<evidence type="ECO:0000256" key="4">
    <source>
        <dbReference type="ARBA" id="ARBA00022801"/>
    </source>
</evidence>
<dbReference type="NCBIfam" id="TIGR01488">
    <property type="entry name" value="HAD-SF-IB"/>
    <property type="match status" value="1"/>
</dbReference>
<dbReference type="PANTHER" id="PTHR20889:SF12">
    <property type="entry name" value="LP01149P"/>
    <property type="match status" value="1"/>
</dbReference>
<feature type="active site" description="Nucleophile" evidence="6">
    <location>
        <position position="41"/>
    </location>
</feature>
<feature type="binding site" evidence="7">
    <location>
        <position position="43"/>
    </location>
    <ligand>
        <name>Mg(2+)</name>
        <dbReference type="ChEBI" id="CHEBI:18420"/>
    </ligand>
</feature>
<proteinExistence type="inferred from homology"/>
<reference evidence="8" key="1">
    <citation type="journal article" date="2023" name="Genome Biol. Evol.">
        <title>Long-read-based Genome Assembly of Drosophila gunungcola Reveals Fewer Chemosensory Genes in Flower-breeding Species.</title>
        <authorList>
            <person name="Negi A."/>
            <person name="Liao B.Y."/>
            <person name="Yeh S.D."/>
        </authorList>
    </citation>
    <scope>NUCLEOTIDE SEQUENCE</scope>
    <source>
        <strain evidence="8">Sukarami</strain>
    </source>
</reference>
<dbReference type="SUPFAM" id="SSF56784">
    <property type="entry name" value="HAD-like"/>
    <property type="match status" value="1"/>
</dbReference>
<accession>A0A9Q0BK08</accession>
<evidence type="ECO:0000256" key="3">
    <source>
        <dbReference type="ARBA" id="ARBA00022723"/>
    </source>
</evidence>
<dbReference type="GO" id="GO:0046872">
    <property type="term" value="F:metal ion binding"/>
    <property type="evidence" value="ECO:0007669"/>
    <property type="project" value="UniProtKB-KW"/>
</dbReference>
<keyword evidence="9" id="KW-1185">Reference proteome</keyword>
<dbReference type="GO" id="GO:0016791">
    <property type="term" value="F:phosphatase activity"/>
    <property type="evidence" value="ECO:0007669"/>
    <property type="project" value="InterPro"/>
</dbReference>
<sequence length="266" mass="29973">MFAISRRLHFHLLHRLSGFRFPLRPCSHSSGPGPRILAAMDFDRTIVQQDSYLAVSQLLPSRQRQQLQELIPKSGWLEFMARVLQLLHAEHKVNSASVGMLVRRLPAVPGMLRVVRLLAKHPQVDLCIVSDANSFFIGEWLREHDIECLFTDVFTNPACVQSSGELLVLPFEEQAHCSLCPANLCKGAVLEGLICSGQYERVVYVGDSCNDLCAMRRLRRCDVACIRRGYELYGKLGAHGRDLSCAVLTWRDGHELEELLLPKIVA</sequence>
<dbReference type="EMBL" id="JAMKOV010000061">
    <property type="protein sequence ID" value="KAI8034731.1"/>
    <property type="molecule type" value="Genomic_DNA"/>
</dbReference>
<evidence type="ECO:0000313" key="9">
    <source>
        <dbReference type="Proteomes" id="UP001059596"/>
    </source>
</evidence>